<dbReference type="GO" id="GO:0051225">
    <property type="term" value="P:spindle assembly"/>
    <property type="evidence" value="ECO:0000318"/>
    <property type="project" value="GO_Central"/>
</dbReference>
<dbReference type="CTD" id="319019"/>
<dbReference type="UCSC" id="CG31907-RA">
    <property type="organism name" value="d. melanogaster"/>
</dbReference>
<feature type="compositionally biased region" description="Polar residues" evidence="2">
    <location>
        <begin position="207"/>
        <end position="220"/>
    </location>
</feature>
<name>Q8IPI4_DROME</name>
<dbReference type="FunCoup" id="Q8IPI4">
    <property type="interactions" value="1"/>
</dbReference>
<dbReference type="InterPro" id="IPR036872">
    <property type="entry name" value="CH_dom_sf"/>
</dbReference>
<dbReference type="GO" id="GO:0035372">
    <property type="term" value="P:protein localization to microtubule"/>
    <property type="evidence" value="ECO:0000318"/>
    <property type="project" value="GO_Central"/>
</dbReference>
<evidence type="ECO:0000313" key="4">
    <source>
        <dbReference type="EMBL" id="AAN10624.2"/>
    </source>
</evidence>
<evidence type="ECO:0000256" key="1">
    <source>
        <dbReference type="SAM" id="Coils"/>
    </source>
</evidence>
<evidence type="ECO:0000313" key="5">
    <source>
        <dbReference type="EMBL" id="AAY55310.1"/>
    </source>
</evidence>
<keyword evidence="1" id="KW-0175">Coiled coil</keyword>
<reference evidence="5" key="7">
    <citation type="submission" date="2005-05" db="EMBL/GenBank/DDBJ databases">
        <authorList>
            <person name="Stapleton M."/>
            <person name="Carlson J."/>
            <person name="Chavez C."/>
            <person name="Frise E."/>
            <person name="George R."/>
            <person name="Pacleb J."/>
            <person name="Park S."/>
            <person name="Wan K."/>
            <person name="Yu C."/>
            <person name="Celniker S."/>
        </authorList>
    </citation>
    <scope>NUCLEOTIDE SEQUENCE</scope>
</reference>
<feature type="coiled-coil region" evidence="1">
    <location>
        <begin position="286"/>
        <end position="344"/>
    </location>
</feature>
<reference evidence="4 8" key="9">
    <citation type="journal article" date="2007" name="Science">
        <title>The Release 5.1 annotation of Drosophila melanogaster heterochromatin.</title>
        <authorList>
            <person name="Smith C.D."/>
            <person name="Shu S."/>
            <person name="Mungall C.J."/>
            <person name="Karpen G.H."/>
        </authorList>
    </citation>
    <scope>NUCLEOTIDE SEQUENCE [LARGE SCALE GENOMIC DNA]</scope>
    <source>
        <strain evidence="8">Berkeley</strain>
    </source>
</reference>
<dbReference type="Proteomes" id="UP000000803">
    <property type="component" value="Chromosome 2L"/>
</dbReference>
<gene>
    <name evidence="4 7" type="primary">Mst27D</name>
    <name evidence="4" type="synonym">Dmel\CG31907</name>
    <name evidence="4" type="synonym">NEST:bs06f02</name>
    <name evidence="4" type="synonym">NEST:bs25f07</name>
    <name evidence="4" type="synonym">NEST:bs29b10</name>
    <name evidence="4 7" type="ORF">CG31907</name>
    <name evidence="4" type="ORF">Dmel_CG31907</name>
</gene>
<dbReference type="EMBL" id="AE014134">
    <property type="protein sequence ID" value="AAN10624.2"/>
    <property type="molecule type" value="Genomic_DNA"/>
</dbReference>
<dbReference type="PaxDb" id="7227-FBpp0079053"/>
<dbReference type="GO" id="GO:0031110">
    <property type="term" value="P:regulation of microtubule polymerization or depolymerization"/>
    <property type="evidence" value="ECO:0000318"/>
    <property type="project" value="GO_Central"/>
</dbReference>
<reference evidence="4" key="12">
    <citation type="journal article" date="2015" name="G3 (Bethesda)">
        <title>Gene Model Annotations for Drosophila melanogaster: The Rule-Benders.</title>
        <authorList>
            <consortium name="FlyBase Consortium"/>
            <person name="Crosby M.A."/>
            <person name="Gramates L.S."/>
            <person name="Dos Santos G."/>
            <person name="Matthews B.B."/>
            <person name="St Pierre S.E."/>
            <person name="Zhou P."/>
            <person name="Schroeder A.J."/>
            <person name="Falls K."/>
            <person name="Emmert D.B."/>
            <person name="Russo S.M."/>
            <person name="Gelbart W.M."/>
            <person name="null"/>
        </authorList>
    </citation>
    <scope>NUCLEOTIDE SEQUENCE</scope>
</reference>
<dbReference type="SMR" id="Q8IPI4"/>
<dbReference type="RefSeq" id="NP_001285705.1">
    <property type="nucleotide sequence ID" value="NM_001298776.1"/>
</dbReference>
<dbReference type="HOGENOM" id="CLU_662724_0_0_1"/>
<dbReference type="SUPFAM" id="SSF47576">
    <property type="entry name" value="Calponin-homology domain, CH-domain"/>
    <property type="match status" value="1"/>
</dbReference>
<dbReference type="PANTHER" id="PTHR10623">
    <property type="entry name" value="MICROTUBULE-ASSOCIATED PROTEIN RP/EB FAMILY MEMBER"/>
    <property type="match status" value="1"/>
</dbReference>
<reference evidence="4 8" key="5">
    <citation type="journal article" date="2002" name="Genome Biol.">
        <title>Heterochromatic sequences in a Drosophila whole-genome shotgun assembly.</title>
        <authorList>
            <person name="Hoskins R.A."/>
            <person name="Smith C.D."/>
            <person name="Carlson J.W."/>
            <person name="Carvalho A.B."/>
            <person name="Halpern A."/>
            <person name="Kaminker J.S."/>
            <person name="Kennedy C."/>
            <person name="Mungall C.J."/>
            <person name="Sullivan B.A."/>
            <person name="Sutton G.G."/>
            <person name="Yasuhara J.C."/>
            <person name="Wakimoto B.T."/>
            <person name="Myers E.W."/>
            <person name="Celniker S.E."/>
            <person name="Rubin G.M."/>
            <person name="Karpen G.H."/>
        </authorList>
    </citation>
    <scope>NUCLEOTIDE SEQUENCE [LARGE SCALE GENOMIC DNA]</scope>
    <source>
        <strain evidence="8">Berkeley</strain>
    </source>
</reference>
<dbReference type="EMBL" id="BT022894">
    <property type="protein sequence ID" value="AAY55310.1"/>
    <property type="molecule type" value="mRNA"/>
</dbReference>
<dbReference type="GO" id="GO:0005881">
    <property type="term" value="C:cytoplasmic microtubule"/>
    <property type="evidence" value="ECO:0000318"/>
    <property type="project" value="GO_Central"/>
</dbReference>
<organism evidence="4 8">
    <name type="scientific">Drosophila melanogaster</name>
    <name type="common">Fruit fly</name>
    <dbReference type="NCBI Taxonomy" id="7227"/>
    <lineage>
        <taxon>Eukaryota</taxon>
        <taxon>Metazoa</taxon>
        <taxon>Ecdysozoa</taxon>
        <taxon>Arthropoda</taxon>
        <taxon>Hexapoda</taxon>
        <taxon>Insecta</taxon>
        <taxon>Pterygota</taxon>
        <taxon>Neoptera</taxon>
        <taxon>Endopterygota</taxon>
        <taxon>Diptera</taxon>
        <taxon>Brachycera</taxon>
        <taxon>Muscomorpha</taxon>
        <taxon>Ephydroidea</taxon>
        <taxon>Drosophilidae</taxon>
        <taxon>Drosophila</taxon>
        <taxon>Sophophora</taxon>
    </lineage>
</organism>
<dbReference type="RefSeq" id="NP_723253.2">
    <property type="nucleotide sequence ID" value="NM_164740.2"/>
</dbReference>
<dbReference type="OMA" id="CNWMYKF"/>
<dbReference type="STRING" id="7227.FBpp0311068"/>
<dbReference type="AlphaFoldDB" id="Q8IPI4"/>
<dbReference type="GO" id="GO:0005815">
    <property type="term" value="C:microtubule organizing center"/>
    <property type="evidence" value="ECO:0000318"/>
    <property type="project" value="GO_Central"/>
</dbReference>
<dbReference type="PROSITE" id="PS50021">
    <property type="entry name" value="CH"/>
    <property type="match status" value="1"/>
</dbReference>
<feature type="compositionally biased region" description="Polar residues" evidence="2">
    <location>
        <begin position="400"/>
        <end position="416"/>
    </location>
</feature>
<feature type="region of interest" description="Disordered" evidence="2">
    <location>
        <begin position="261"/>
        <end position="286"/>
    </location>
</feature>
<reference evidence="4" key="8">
    <citation type="submission" date="2006-08" db="EMBL/GenBank/DDBJ databases">
        <authorList>
            <person name="Celniker S."/>
            <person name="Carlson J."/>
            <person name="Wan K."/>
            <person name="Frise E."/>
            <person name="Hoskins R."/>
            <person name="Park S."/>
            <person name="Svirskas R."/>
            <person name="Rubin G."/>
        </authorList>
    </citation>
    <scope>NUCLEOTIDE SEQUENCE</scope>
</reference>
<dbReference type="OrthoDB" id="7870873at2759"/>
<dbReference type="GO" id="GO:0051010">
    <property type="term" value="F:microtubule plus-end binding"/>
    <property type="evidence" value="ECO:0000318"/>
    <property type="project" value="GO_Central"/>
</dbReference>
<evidence type="ECO:0000259" key="3">
    <source>
        <dbReference type="PROSITE" id="PS50021"/>
    </source>
</evidence>
<reference evidence="4 8" key="10">
    <citation type="journal article" date="2007" name="Science">
        <title>Sequence finishing and mapping of Drosophila melanogaster heterochromatin.</title>
        <authorList>
            <person name="Hoskins R.A."/>
            <person name="Carlson J.W."/>
            <person name="Kennedy C."/>
            <person name="Acevedo D."/>
            <person name="Evans-Holm M."/>
            <person name="Frise E."/>
            <person name="Wan K.H."/>
            <person name="Park S."/>
            <person name="Mendez-Lago M."/>
            <person name="Rossi F."/>
            <person name="Villasante A."/>
            <person name="Dimitri P."/>
            <person name="Karpen G.H."/>
            <person name="Celniker S.E."/>
        </authorList>
    </citation>
    <scope>NUCLEOTIDE SEQUENCE [LARGE SCALE GENOMIC DNA]</scope>
    <source>
        <strain evidence="8">Berkeley</strain>
    </source>
</reference>
<dbReference type="GO" id="GO:0051233">
    <property type="term" value="C:spindle midzone"/>
    <property type="evidence" value="ECO:0000318"/>
    <property type="project" value="GO_Central"/>
</dbReference>
<accession>Q8IPI4</accession>
<feature type="region of interest" description="Disordered" evidence="2">
    <location>
        <begin position="399"/>
        <end position="424"/>
    </location>
</feature>
<evidence type="ECO:0000256" key="2">
    <source>
        <dbReference type="SAM" id="MobiDB-lite"/>
    </source>
</evidence>
<feature type="domain" description="Calponin-homology (CH)" evidence="3">
    <location>
        <begin position="26"/>
        <end position="129"/>
    </location>
</feature>
<sequence length="424" mass="48984">MALSATKDTSPWTNMVKRVTASKYDVVSVKTLLMFINSKLDCELRGFEDLKTGAVYCQLMHRLFPNSIQIHKVKFYTNDISDFQLNFRLLNNCFQKLRVTVYMPVHELTLGHNQVVFCNWIYKFYEANDKGNEYDARKVRKGSPIGLDNSYKVASISTGSTCSVHKCQSMVFNYAKKPVRFERQNSLDALSFRPGIFKSIRREKPTEQANPEPQQTKNIKKSSQFLAESKHVSLPSDSEDELELKAQKRYLQDQFVKKLNSSKNDEKTGTDATSKISEIPRPNPENEQLNTVCEKYEQETSDLRSNLNLIDKLELQLQNLQIDKEKLTNKLSRVESILNKHDLNPEKAVLKLRKLLLNQAQTARVHPRKADTLIDEDELTKKEEFKSCTEFSRQEDVKLTPTQIKNQKSNTRCSQTKVRKSLKV</sequence>
<reference evidence="4" key="11">
    <citation type="journal article" date="2015" name="G3 (Bethesda)">
        <title>Gene Model Annotations for Drosophila melanogaster: Impact of High-Throughput Data.</title>
        <authorList>
            <consortium name="FlyBase Consortium"/>
            <person name="Matthews B.B."/>
            <person name="Dos Santos G."/>
            <person name="Crosby M.A."/>
            <person name="Emmert D.B."/>
            <person name="St Pierre S.E."/>
            <person name="Gramates L.S."/>
            <person name="Zhou P."/>
            <person name="Schroeder A.J."/>
            <person name="Falls K."/>
            <person name="Strelets V."/>
            <person name="Russo S.M."/>
            <person name="Gelbart W.M."/>
            <person name="null"/>
        </authorList>
    </citation>
    <scope>NUCLEOTIDE SEQUENCE</scope>
</reference>
<dbReference type="EMBL" id="AE014134">
    <property type="protein sequence ID" value="AHN54220.1"/>
    <property type="molecule type" value="Genomic_DNA"/>
</dbReference>
<dbReference type="InterPro" id="IPR027328">
    <property type="entry name" value="MAPRE"/>
</dbReference>
<evidence type="ECO:0000313" key="8">
    <source>
        <dbReference type="Proteomes" id="UP000000803"/>
    </source>
</evidence>
<dbReference type="BioGRID-ORCS" id="319019">
    <property type="hits" value="0 hits in 1 CRISPR screen"/>
</dbReference>
<dbReference type="InParanoid" id="Q8IPI4"/>
<dbReference type="AGR" id="FB:FBgn0051907"/>
<reference evidence="4" key="13">
    <citation type="journal article" date="2015" name="Genome Res.">
        <title>The Release 6 reference sequence of the Drosophila melanogaster genome.</title>
        <authorList>
            <person name="Hoskins R.A."/>
            <person name="Carlson J.W."/>
            <person name="Wan K.H."/>
            <person name="Park S."/>
            <person name="Mendez I."/>
            <person name="Galle S.E."/>
            <person name="Booth B.W."/>
            <person name="Pfeiffer B.D."/>
            <person name="George R.A."/>
            <person name="Svirskas R."/>
            <person name="Krzywinski M."/>
            <person name="Schein J."/>
            <person name="Accardo M.C."/>
            <person name="Damia E."/>
            <person name="Messina G."/>
            <person name="Mendez-Lago M."/>
            <person name="de Pablos B."/>
            <person name="Demakova O.V."/>
            <person name="Andreyeva E.N."/>
            <person name="Boldyreva L.V."/>
            <person name="Marra M."/>
            <person name="Carvalho A.B."/>
            <person name="Dimitri P."/>
            <person name="Villasante A."/>
            <person name="Zhimulev I.F."/>
            <person name="Rubin G.M."/>
            <person name="Karpen G.H."/>
            <person name="Celniker S.E."/>
        </authorList>
    </citation>
    <scope>NUCLEOTIDE SEQUENCE</scope>
</reference>
<reference evidence="4 8" key="6">
    <citation type="journal article" date="2005" name="PLoS Comput. Biol.">
        <title>Combined evidence annotation of transposable elements in genome sequences.</title>
        <authorList>
            <person name="Quesneville H."/>
            <person name="Bergman C.M."/>
            <person name="Andrieu O."/>
            <person name="Autard D."/>
            <person name="Nouaud D."/>
            <person name="Ashburner M."/>
            <person name="Anxolabehere D."/>
        </authorList>
    </citation>
    <scope>NUCLEOTIDE SEQUENCE [LARGE SCALE GENOMIC DNA]</scope>
    <source>
        <strain evidence="8">Berkeley</strain>
    </source>
</reference>
<keyword evidence="8" id="KW-1185">Reference proteome</keyword>
<dbReference type="GO" id="GO:0035371">
    <property type="term" value="C:microtubule plus-end"/>
    <property type="evidence" value="ECO:0000318"/>
    <property type="project" value="GO_Central"/>
</dbReference>
<proteinExistence type="evidence at transcript level"/>
<reference evidence="4" key="15">
    <citation type="submission" date="2022-11" db="EMBL/GenBank/DDBJ databases">
        <authorList>
            <consortium name="FlyBase"/>
        </authorList>
    </citation>
    <scope>NUCLEOTIDE SEQUENCE</scope>
</reference>
<dbReference type="Pfam" id="PF00307">
    <property type="entry name" value="CH"/>
    <property type="match status" value="1"/>
</dbReference>
<reference evidence="8" key="4">
    <citation type="journal article" date="2002" name="Genome Biol.">
        <title>The transposable elements of the Drosophila melanogaster euchromatin: a genomics perspective.</title>
        <authorList>
            <person name="Kaminker J.S."/>
            <person name="Bergman C.M."/>
            <person name="Kronmiller B."/>
            <person name="Carlson J."/>
            <person name="Svirskas R."/>
            <person name="Patel S."/>
            <person name="Frise E."/>
            <person name="Wheeler D.A."/>
            <person name="Lewis S.E."/>
            <person name="Rubin G.M."/>
            <person name="Ashburner M."/>
            <person name="Celniker S.E."/>
        </authorList>
    </citation>
    <scope>NUCLEOTIDE SEQUENCE [LARGE SCALE GENOMIC DNA]</scope>
    <source>
        <strain evidence="8">Berkeley</strain>
    </source>
</reference>
<dbReference type="VEuPathDB" id="VectorBase:FBgn0051907"/>
<reference evidence="8" key="3">
    <citation type="journal article" date="2002" name="Genome Biol.">
        <title>Annotation of the Drosophila melanogaster euchromatic genome: a systematic review.</title>
        <authorList>
            <person name="Misra S."/>
            <person name="Crosby M.A."/>
            <person name="Mungall C.J."/>
            <person name="Matthews B.B."/>
            <person name="Campbell K.S."/>
            <person name="Hradecky P."/>
            <person name="Huang Y."/>
            <person name="Kaminker J.S."/>
            <person name="Millburn G.H."/>
            <person name="Prochnik S.E."/>
            <person name="Smith C.D."/>
            <person name="Tupy J.L."/>
            <person name="Whitfied E.J."/>
            <person name="Bayraktaroglu L."/>
            <person name="Berman B.P."/>
            <person name="Bettencourt B.R."/>
            <person name="Celniker S.E."/>
            <person name="de Grey A.D."/>
            <person name="Drysdale R.A."/>
            <person name="Harris N.L."/>
            <person name="Richter J."/>
            <person name="Russo S."/>
            <person name="Schroeder A.J."/>
            <person name="Shu S.Q."/>
            <person name="Stapleton M."/>
            <person name="Yamada C."/>
            <person name="Ashburner M."/>
            <person name="Gelbart W.M."/>
            <person name="Rubin G.M."/>
            <person name="Lewis S.E."/>
        </authorList>
    </citation>
    <scope>GENOME REANNOTATION</scope>
    <source>
        <strain evidence="8">Berkeley</strain>
    </source>
</reference>
<dbReference type="Bgee" id="FBgn0051907">
    <property type="expression patterns" value="Expressed in early elongation stage spermatid (Drosophila) in testis and 37 other cell types or tissues"/>
</dbReference>
<evidence type="ECO:0000313" key="7">
    <source>
        <dbReference type="FlyBase" id="FBgn0051907"/>
    </source>
</evidence>
<dbReference type="eggNOG" id="KOG3000">
    <property type="taxonomic scope" value="Eukaryota"/>
</dbReference>
<reference evidence="4 8" key="1">
    <citation type="journal article" date="2000" name="Science">
        <title>The genome sequence of Drosophila melanogaster.</title>
        <authorList>
            <person name="Adams M.D."/>
            <person name="Celniker S.E."/>
            <person name="Holt R.A."/>
            <person name="Evans C.A."/>
            <person name="Gocayne J.D."/>
            <person name="Amanatides P.G."/>
            <person name="Scherer S.E."/>
            <person name="Li P.W."/>
            <person name="Hoskins R.A."/>
            <person name="Galle R.F."/>
            <person name="George R.A."/>
            <person name="Lewis S.E."/>
            <person name="Richards S."/>
            <person name="Ashburner M."/>
            <person name="Henderson S.N."/>
            <person name="Sutton G.G."/>
            <person name="Wortman J.R."/>
            <person name="Yandell M.D."/>
            <person name="Zhang Q."/>
            <person name="Chen L.X."/>
            <person name="Brandon R.C."/>
            <person name="Rogers Y.H."/>
            <person name="Blazej R.G."/>
            <person name="Champe M."/>
            <person name="Pfeiffer B.D."/>
            <person name="Wan K.H."/>
            <person name="Doyle C."/>
            <person name="Baxter E.G."/>
            <person name="Helt G."/>
            <person name="Nelson C.R."/>
            <person name="Gabor G.L."/>
            <person name="Abril J.F."/>
            <person name="Agbayani A."/>
            <person name="An H.J."/>
            <person name="Andrews-Pfannkoch C."/>
            <person name="Baldwin D."/>
            <person name="Ballew R.M."/>
            <person name="Basu A."/>
            <person name="Baxendale J."/>
            <person name="Bayraktaroglu L."/>
            <person name="Beasley E.M."/>
            <person name="Beeson K.Y."/>
            <person name="Benos P.V."/>
            <person name="Berman B.P."/>
            <person name="Bhandari D."/>
            <person name="Bolshakov S."/>
            <person name="Borkova D."/>
            <person name="Botchan M.R."/>
            <person name="Bouck J."/>
            <person name="Brokstein P."/>
            <person name="Brottier P."/>
            <person name="Burtis K.C."/>
            <person name="Busam D.A."/>
            <person name="Butler H."/>
            <person name="Cadieu E."/>
            <person name="Center A."/>
            <person name="Chandra I."/>
            <person name="Cherry J.M."/>
            <person name="Cawley S."/>
            <person name="Dahlke C."/>
            <person name="Davenport L.B."/>
            <person name="Davies P."/>
            <person name="de Pablos B."/>
            <person name="Delcher A."/>
            <person name="Deng Z."/>
            <person name="Mays A.D."/>
            <person name="Dew I."/>
            <person name="Dietz S.M."/>
            <person name="Dodson K."/>
            <person name="Doup L.E."/>
            <person name="Downes M."/>
            <person name="Dugan-Rocha S."/>
            <person name="Dunkov B.C."/>
            <person name="Dunn P."/>
            <person name="Durbin K.J."/>
            <person name="Evangelista C.C."/>
            <person name="Ferraz C."/>
            <person name="Ferriera S."/>
            <person name="Fleischmann W."/>
            <person name="Fosler C."/>
            <person name="Gabrielian A.E."/>
            <person name="Garg N.S."/>
            <person name="Gelbart W.M."/>
            <person name="Glasser K."/>
            <person name="Glodek A."/>
            <person name="Gong F."/>
            <person name="Gorrell J.H."/>
            <person name="Gu Z."/>
            <person name="Guan P."/>
            <person name="Harris M."/>
            <person name="Harris N.L."/>
            <person name="Harvey D."/>
            <person name="Heiman T.J."/>
            <person name="Hernandez J.R."/>
            <person name="Houck J."/>
            <person name="Hostin D."/>
            <person name="Houston K.A."/>
            <person name="Howland T.J."/>
            <person name="Wei M.H."/>
            <person name="Ibegwam C."/>
            <person name="Jalali M."/>
            <person name="Kalush F."/>
            <person name="Karpen G.H."/>
            <person name="Ke Z."/>
            <person name="Kennison J.A."/>
            <person name="Ketchum K.A."/>
            <person name="Kimmel B.E."/>
            <person name="Kodira C.D."/>
            <person name="Kraft C."/>
            <person name="Kravitz S."/>
            <person name="Kulp D."/>
            <person name="Lai Z."/>
            <person name="Lasko P."/>
            <person name="Lei Y."/>
            <person name="Levitsky A.A."/>
            <person name="Li J."/>
            <person name="Li Z."/>
            <person name="Liang Y."/>
            <person name="Lin X."/>
            <person name="Liu X."/>
            <person name="Mattei B."/>
            <person name="McIntosh T.C."/>
            <person name="McLeod M.P."/>
            <person name="McPherson D."/>
            <person name="Merkulov G."/>
            <person name="Milshina N.V."/>
            <person name="Mobarry C."/>
            <person name="Morris J."/>
            <person name="Moshrefi A."/>
            <person name="Mount S.M."/>
            <person name="Moy M."/>
            <person name="Murphy B."/>
            <person name="Murphy L."/>
            <person name="Muzny D.M."/>
            <person name="Nelson D.L."/>
            <person name="Nelson D.R."/>
            <person name="Nelson K.A."/>
            <person name="Nixon K."/>
            <person name="Nusskern D.R."/>
            <person name="Pacleb J.M."/>
            <person name="Palazzolo M."/>
            <person name="Pittman G.S."/>
            <person name="Pan S."/>
            <person name="Pollard J."/>
            <person name="Puri V."/>
            <person name="Reese M.G."/>
            <person name="Reinert K."/>
            <person name="Remington K."/>
            <person name="Saunders R.D."/>
            <person name="Scheeler F."/>
            <person name="Shen H."/>
            <person name="Shue B.C."/>
            <person name="Siden-Kiamos I."/>
            <person name="Simpson M."/>
            <person name="Skupski M.P."/>
            <person name="Smith T."/>
            <person name="Spier E."/>
            <person name="Spradling A.C."/>
            <person name="Stapleton M."/>
            <person name="Strong R."/>
            <person name="Sun E."/>
            <person name="Svirskas R."/>
            <person name="Tector C."/>
            <person name="Turner R."/>
            <person name="Venter E."/>
            <person name="Wang A.H."/>
            <person name="Wang X."/>
            <person name="Wang Z.Y."/>
            <person name="Wassarman D.A."/>
            <person name="Weinstock G.M."/>
            <person name="Weissenbach J."/>
            <person name="Williams S.M."/>
            <person name="WoodageT"/>
            <person name="Worley K.C."/>
            <person name="Wu D."/>
            <person name="Yang S."/>
            <person name="Yao Q.A."/>
            <person name="Ye J."/>
            <person name="Yeh R.F."/>
            <person name="Zaveri J.S."/>
            <person name="Zhan M."/>
            <person name="Zhang G."/>
            <person name="Zhao Q."/>
            <person name="Zheng L."/>
            <person name="Zheng X.H."/>
            <person name="Zhong F.N."/>
            <person name="Zhong W."/>
            <person name="Zhou X."/>
            <person name="Zhu S."/>
            <person name="Zhu X."/>
            <person name="Smith H.O."/>
            <person name="Gibbs R.A."/>
            <person name="Myers E.W."/>
            <person name="Rubin G.M."/>
            <person name="Venter J.C."/>
        </authorList>
    </citation>
    <scope>NUCLEOTIDE SEQUENCE [LARGE SCALE GENOMIC DNA]</scope>
    <source>
        <strain evidence="8">Berkeley</strain>
    </source>
</reference>
<dbReference type="GeneID" id="319019"/>
<dbReference type="KEGG" id="dme:Dmel_CG31907"/>
<reference evidence="8" key="2">
    <citation type="journal article" date="2002" name="Genome Biol.">
        <title>Finishing a whole-genome shotgun: release 3 of the Drosophila melanogaster euchromatic genome sequence.</title>
        <authorList>
            <person name="Celniker S.E."/>
            <person name="Wheeler D.A."/>
            <person name="Kronmiller B."/>
            <person name="Carlson J.W."/>
            <person name="Halpern A."/>
            <person name="Patel S."/>
            <person name="Adams M."/>
            <person name="Champe M."/>
            <person name="Dugan S.P."/>
            <person name="Frise E."/>
            <person name="Hodgson A."/>
            <person name="George R.A."/>
            <person name="Hoskins R.A."/>
            <person name="Laverty T."/>
            <person name="Muzny D.M."/>
            <person name="Nelson C.R."/>
            <person name="Pacleb J.M."/>
            <person name="Park S."/>
            <person name="Pfeiffer B.D."/>
            <person name="Richards S."/>
            <person name="Sodergren E.J."/>
            <person name="Svirskas R."/>
            <person name="Tabor P.E."/>
            <person name="Wan K."/>
            <person name="Stapleton M."/>
            <person name="Sutton G.G."/>
            <person name="Venter C."/>
            <person name="Weinstock G."/>
            <person name="Scherer S.E."/>
            <person name="Myers E.W."/>
            <person name="Gibbs R.A."/>
            <person name="Rubin G.M."/>
        </authorList>
    </citation>
    <scope>NUCLEOTIDE SEQUENCE [LARGE SCALE GENOMIC DNA]</scope>
    <source>
        <strain evidence="8">Berkeley</strain>
    </source>
</reference>
<feature type="region of interest" description="Disordered" evidence="2">
    <location>
        <begin position="201"/>
        <end position="220"/>
    </location>
</feature>
<protein>
    <submittedName>
        <fullName evidence="5">IP12509p</fullName>
    </submittedName>
    <submittedName>
        <fullName evidence="4">Male specific transcript 27D, isoform A</fullName>
    </submittedName>
    <submittedName>
        <fullName evidence="6">Male specific transcript 27D, isoform B</fullName>
    </submittedName>
</protein>
<dbReference type="FlyBase" id="FBgn0051907">
    <property type="gene designation" value="Mst27D"/>
</dbReference>
<reference evidence="4" key="14">
    <citation type="submission" date="2022-11" db="EMBL/GenBank/DDBJ databases">
        <title>Drosophila melanogaster release 4 sequence.</title>
        <authorList>
            <consortium name="Berkeley Drosophila Genome Project"/>
            <person name="Celniker S."/>
            <person name="Carlson J."/>
            <person name="Wan K."/>
            <person name="Pfeiffer B."/>
            <person name="Frise E."/>
            <person name="George R."/>
            <person name="Hoskins R."/>
            <person name="Stapleton M."/>
            <person name="Pacleb J."/>
            <person name="Park S."/>
            <person name="Svirskas R."/>
            <person name="Smith E."/>
            <person name="Yu C."/>
            <person name="Rubin G."/>
        </authorList>
    </citation>
    <scope>NUCLEOTIDE SEQUENCE</scope>
</reference>
<dbReference type="Gene3D" id="1.10.418.10">
    <property type="entry name" value="Calponin-like domain"/>
    <property type="match status" value="1"/>
</dbReference>
<dbReference type="InterPro" id="IPR001715">
    <property type="entry name" value="CH_dom"/>
</dbReference>
<evidence type="ECO:0000313" key="6">
    <source>
        <dbReference type="EMBL" id="AHN54220.1"/>
    </source>
</evidence>
<dbReference type="DNASU" id="319019"/>